<gene>
    <name evidence="2" type="ORF">WNY63_20340</name>
</gene>
<feature type="signal peptide" evidence="1">
    <location>
        <begin position="1"/>
        <end position="20"/>
    </location>
</feature>
<name>A0ABU9U7R6_9GAMM</name>
<comment type="caution">
    <text evidence="2">The sequence shown here is derived from an EMBL/GenBank/DDBJ whole genome shotgun (WGS) entry which is preliminary data.</text>
</comment>
<keyword evidence="3" id="KW-1185">Reference proteome</keyword>
<evidence type="ECO:0000313" key="2">
    <source>
        <dbReference type="EMBL" id="MEM5553074.1"/>
    </source>
</evidence>
<protein>
    <recommendedName>
        <fullName evidence="4">CBM11 domain-containing protein</fullName>
    </recommendedName>
</protein>
<keyword evidence="1" id="KW-0732">Signal</keyword>
<feature type="chain" id="PRO_5046946358" description="CBM11 domain-containing protein" evidence="1">
    <location>
        <begin position="21"/>
        <end position="199"/>
    </location>
</feature>
<accession>A0ABU9U7R6</accession>
<reference evidence="2 3" key="1">
    <citation type="submission" date="2024-03" db="EMBL/GenBank/DDBJ databases">
        <title>Community enrichment and isolation of bacterial strains for fucoidan degradation.</title>
        <authorList>
            <person name="Sichert A."/>
        </authorList>
    </citation>
    <scope>NUCLEOTIDE SEQUENCE [LARGE SCALE GENOMIC DNA]</scope>
    <source>
        <strain evidence="2 3">AS81</strain>
    </source>
</reference>
<proteinExistence type="predicted"/>
<evidence type="ECO:0000313" key="3">
    <source>
        <dbReference type="Proteomes" id="UP001388366"/>
    </source>
</evidence>
<evidence type="ECO:0008006" key="4">
    <source>
        <dbReference type="Google" id="ProtNLM"/>
    </source>
</evidence>
<dbReference type="RefSeq" id="WP_342884656.1">
    <property type="nucleotide sequence ID" value="NZ_JBBMQU010000062.1"/>
</dbReference>
<sequence length="199" mass="22249">MFNRSLRILFFSLLPFSVHATNTCLQDEASLTKNTLTEQDWRYATDPHGSKALTKASLLSEGAIWVNFSRVPRVDAKNNSWVELIYDLPKGDLKGAETIQLTYQSSRDLVVKLSQKEYGGKGDKSYAHYQHILPKAKKWVSACINVADFNRPSWTPTNSKDLGIIKAHVSAVYLVPDLKDDEGGNAVIQVKSITLLPLK</sequence>
<evidence type="ECO:0000256" key="1">
    <source>
        <dbReference type="SAM" id="SignalP"/>
    </source>
</evidence>
<dbReference type="EMBL" id="JBBMQU010000062">
    <property type="protein sequence ID" value="MEM5553074.1"/>
    <property type="molecule type" value="Genomic_DNA"/>
</dbReference>
<organism evidence="2 3">
    <name type="scientific">Pseudoalteromonas neustonica</name>
    <dbReference type="NCBI Taxonomy" id="1840331"/>
    <lineage>
        <taxon>Bacteria</taxon>
        <taxon>Pseudomonadati</taxon>
        <taxon>Pseudomonadota</taxon>
        <taxon>Gammaproteobacteria</taxon>
        <taxon>Alteromonadales</taxon>
        <taxon>Pseudoalteromonadaceae</taxon>
        <taxon>Pseudoalteromonas</taxon>
    </lineage>
</organism>
<dbReference type="Proteomes" id="UP001388366">
    <property type="component" value="Unassembled WGS sequence"/>
</dbReference>